<dbReference type="InterPro" id="IPR036188">
    <property type="entry name" value="FAD/NAD-bd_sf"/>
</dbReference>
<gene>
    <name evidence="6" type="ORF">ALECFALPRED_002686</name>
</gene>
<feature type="signal peptide" evidence="4">
    <location>
        <begin position="1"/>
        <end position="18"/>
    </location>
</feature>
<comment type="similarity">
    <text evidence="1">Belongs to the paxM FAD-dependent monooxygenase family.</text>
</comment>
<dbReference type="SUPFAM" id="SSF51905">
    <property type="entry name" value="FAD/NAD(P)-binding domain"/>
    <property type="match status" value="1"/>
</dbReference>
<dbReference type="Proteomes" id="UP000664203">
    <property type="component" value="Unassembled WGS sequence"/>
</dbReference>
<dbReference type="Gene3D" id="3.50.50.60">
    <property type="entry name" value="FAD/NAD(P)-binding domain"/>
    <property type="match status" value="1"/>
</dbReference>
<dbReference type="GO" id="GO:0004497">
    <property type="term" value="F:monooxygenase activity"/>
    <property type="evidence" value="ECO:0007669"/>
    <property type="project" value="UniProtKB-KW"/>
</dbReference>
<dbReference type="InterPro" id="IPR050493">
    <property type="entry name" value="FAD-dep_Monooxygenase_BioMet"/>
</dbReference>
<dbReference type="OrthoDB" id="40579at2759"/>
<proteinExistence type="inferred from homology"/>
<dbReference type="SUPFAM" id="SSF54373">
    <property type="entry name" value="FAD-linked reductases, C-terminal domain"/>
    <property type="match status" value="1"/>
</dbReference>
<organism evidence="6 7">
    <name type="scientific">Alectoria fallacina</name>
    <dbReference type="NCBI Taxonomy" id="1903189"/>
    <lineage>
        <taxon>Eukaryota</taxon>
        <taxon>Fungi</taxon>
        <taxon>Dikarya</taxon>
        <taxon>Ascomycota</taxon>
        <taxon>Pezizomycotina</taxon>
        <taxon>Lecanoromycetes</taxon>
        <taxon>OSLEUM clade</taxon>
        <taxon>Lecanoromycetidae</taxon>
        <taxon>Lecanorales</taxon>
        <taxon>Lecanorineae</taxon>
        <taxon>Parmeliaceae</taxon>
        <taxon>Alectoria</taxon>
    </lineage>
</organism>
<dbReference type="EMBL" id="CAJPDR010000181">
    <property type="protein sequence ID" value="CAF9924109.1"/>
    <property type="molecule type" value="Genomic_DNA"/>
</dbReference>
<feature type="domain" description="FAD dependent oxidoreductase" evidence="5">
    <location>
        <begin position="4"/>
        <end position="37"/>
    </location>
</feature>
<keyword evidence="7" id="KW-1185">Reference proteome</keyword>
<evidence type="ECO:0000313" key="7">
    <source>
        <dbReference type="Proteomes" id="UP000664203"/>
    </source>
</evidence>
<sequence length="419" mass="46281">MPLKIIVVGAGIAGLCAAVALRQAGHSVTVFEKSQFAAEIGAALLLSPNGTRVLSRLGFSFERARGCPVTAWDTHDGMTLENMASLDLEGAEKRYGAPLITVHRVEFHNELMRLATRDDCDEGPKLKLLLSSRVVGASAKAGTVFLADGTVEKADMIVAADGVHSVLRNVVLGHEAPRASPTGLSAFRFLIPTIDMLDDPQLVEFLKWKCKGPMIMLDTSDLKRDRHIIWYDCQGGEIQNFVGVYPSHHDDEHTKETDHKHSMLQEFANFHPKVRRTVQYVSVMHVLTLISDPEPRKATQMLPFGGQGSNQAIEDAGALGFLFSNIETCENLTKNFNLFDKVRRVRASRAQVLGKVRVGKEQDVMNELMRYADPPGSAVPGSFAERTMHDYGFDVFERCTQVLEEDATLHKGTLEESNH</sequence>
<dbReference type="Pfam" id="PF01266">
    <property type="entry name" value="DAO"/>
    <property type="match status" value="1"/>
</dbReference>
<feature type="chain" id="PRO_5034346315" description="FAD dependent oxidoreductase domain-containing protein" evidence="4">
    <location>
        <begin position="19"/>
        <end position="419"/>
    </location>
</feature>
<dbReference type="PANTHER" id="PTHR13789">
    <property type="entry name" value="MONOOXYGENASE"/>
    <property type="match status" value="1"/>
</dbReference>
<evidence type="ECO:0000259" key="5">
    <source>
        <dbReference type="Pfam" id="PF01266"/>
    </source>
</evidence>
<evidence type="ECO:0000256" key="3">
    <source>
        <dbReference type="ARBA" id="ARBA00023033"/>
    </source>
</evidence>
<keyword evidence="2" id="KW-0560">Oxidoreductase</keyword>
<evidence type="ECO:0000313" key="6">
    <source>
        <dbReference type="EMBL" id="CAF9924109.1"/>
    </source>
</evidence>
<evidence type="ECO:0000256" key="1">
    <source>
        <dbReference type="ARBA" id="ARBA00007992"/>
    </source>
</evidence>
<keyword evidence="3" id="KW-0503">Monooxygenase</keyword>
<name>A0A8H3FGF1_9LECA</name>
<protein>
    <recommendedName>
        <fullName evidence="5">FAD dependent oxidoreductase domain-containing protein</fullName>
    </recommendedName>
</protein>
<dbReference type="InterPro" id="IPR006076">
    <property type="entry name" value="FAD-dep_OxRdtase"/>
</dbReference>
<comment type="caution">
    <text evidence="6">The sequence shown here is derived from an EMBL/GenBank/DDBJ whole genome shotgun (WGS) entry which is preliminary data.</text>
</comment>
<dbReference type="PANTHER" id="PTHR13789:SF314">
    <property type="entry name" value="FAD-BINDING DOMAIN-CONTAINING PROTEIN"/>
    <property type="match status" value="1"/>
</dbReference>
<evidence type="ECO:0000256" key="2">
    <source>
        <dbReference type="ARBA" id="ARBA00023002"/>
    </source>
</evidence>
<keyword evidence="4" id="KW-0732">Signal</keyword>
<accession>A0A8H3FGF1</accession>
<dbReference type="PRINTS" id="PR00420">
    <property type="entry name" value="RNGMNOXGNASE"/>
</dbReference>
<evidence type="ECO:0000256" key="4">
    <source>
        <dbReference type="SAM" id="SignalP"/>
    </source>
</evidence>
<reference evidence="6" key="1">
    <citation type="submission" date="2021-03" db="EMBL/GenBank/DDBJ databases">
        <authorList>
            <person name="Tagirdzhanova G."/>
        </authorList>
    </citation>
    <scope>NUCLEOTIDE SEQUENCE</scope>
</reference>
<dbReference type="AlphaFoldDB" id="A0A8H3FGF1"/>